<dbReference type="AlphaFoldDB" id="B1NC15"/>
<evidence type="ECO:0008006" key="2">
    <source>
        <dbReference type="Google" id="ProtNLM"/>
    </source>
</evidence>
<dbReference type="GO" id="GO:0003676">
    <property type="term" value="F:nucleic acid binding"/>
    <property type="evidence" value="ECO:0007669"/>
    <property type="project" value="InterPro"/>
</dbReference>
<dbReference type="EMBL" id="EF439838">
    <property type="protein sequence ID" value="ABS31635.1"/>
    <property type="molecule type" value="Genomic_DNA"/>
</dbReference>
<dbReference type="InterPro" id="IPR011856">
    <property type="entry name" value="tRNA_endonuc-like_dom_sf"/>
</dbReference>
<name>B1NC15_STUST</name>
<reference evidence="1" key="1">
    <citation type="journal article" date="2008" name="J. Bacteriol.">
        <title>A family of insertion sequences that impacts integrons by specific targeting of gene cassette recombination sites, the IS1111-attC Group.</title>
        <authorList>
            <person name="Tetu S.G."/>
            <person name="Holmes A.J."/>
        </authorList>
    </citation>
    <scope>NUCLEOTIDE SEQUENCE</scope>
    <source>
        <strain evidence="1">ATCC 14405</strain>
    </source>
</reference>
<dbReference type="Gene3D" id="3.40.1350.10">
    <property type="match status" value="1"/>
</dbReference>
<evidence type="ECO:0000313" key="1">
    <source>
        <dbReference type="EMBL" id="ABS31635.1"/>
    </source>
</evidence>
<accession>B1NC15</accession>
<dbReference type="RefSeq" id="WP_003280129.1">
    <property type="nucleotide sequence ID" value="NZ_CP036186.1"/>
</dbReference>
<protein>
    <recommendedName>
        <fullName evidence="2">PD(D/E)XK endonuclease domain-containing protein</fullName>
    </recommendedName>
</protein>
<proteinExistence type="predicted"/>
<sequence length="143" mass="16083">MPRLDTKLEAEGAEFLALGQMLLQRIPTYKTYTNMPGYDLVATNPSTNRSARVQVKSRWRTGAPGFIINNFDCEFVVVVRLNRGHKNGGGNVLPPEFFVFPVAVVQSIHQPGGWGKVHFRHIEDLESFRDNWQQVADFLAAPA</sequence>
<organism evidence="1">
    <name type="scientific">Stutzerimonas stutzeri</name>
    <name type="common">Pseudomonas stutzeri</name>
    <dbReference type="NCBI Taxonomy" id="316"/>
    <lineage>
        <taxon>Bacteria</taxon>
        <taxon>Pseudomonadati</taxon>
        <taxon>Pseudomonadota</taxon>
        <taxon>Gammaproteobacteria</taxon>
        <taxon>Pseudomonadales</taxon>
        <taxon>Pseudomonadaceae</taxon>
        <taxon>Stutzerimonas</taxon>
    </lineage>
</organism>